<dbReference type="RefSeq" id="WP_255135592.1">
    <property type="nucleotide sequence ID" value="NZ_JANDBC010000003.1"/>
</dbReference>
<dbReference type="SUPFAM" id="SSF52172">
    <property type="entry name" value="CheY-like"/>
    <property type="match status" value="1"/>
</dbReference>
<evidence type="ECO:0000256" key="1">
    <source>
        <dbReference type="ARBA" id="ARBA00022553"/>
    </source>
</evidence>
<name>A0A9X2RIA7_9BACT</name>
<feature type="domain" description="Response regulatory" evidence="3">
    <location>
        <begin position="7"/>
        <end position="122"/>
    </location>
</feature>
<evidence type="ECO:0000259" key="3">
    <source>
        <dbReference type="PROSITE" id="PS50110"/>
    </source>
</evidence>
<gene>
    <name evidence="4" type="ORF">NM125_13985</name>
</gene>
<protein>
    <submittedName>
        <fullName evidence="4">Response regulator</fullName>
    </submittedName>
</protein>
<dbReference type="InterPro" id="IPR001789">
    <property type="entry name" value="Sig_transdc_resp-reg_receiver"/>
</dbReference>
<evidence type="ECO:0000313" key="5">
    <source>
        <dbReference type="Proteomes" id="UP001139125"/>
    </source>
</evidence>
<keyword evidence="1 2" id="KW-0597">Phosphoprotein</keyword>
<feature type="modified residue" description="4-aspartylphosphate" evidence="2">
    <location>
        <position position="56"/>
    </location>
</feature>
<dbReference type="PANTHER" id="PTHR44591:SF3">
    <property type="entry name" value="RESPONSE REGULATORY DOMAIN-CONTAINING PROTEIN"/>
    <property type="match status" value="1"/>
</dbReference>
<dbReference type="InterPro" id="IPR050595">
    <property type="entry name" value="Bact_response_regulator"/>
</dbReference>
<dbReference type="PROSITE" id="PS50110">
    <property type="entry name" value="RESPONSE_REGULATORY"/>
    <property type="match status" value="1"/>
</dbReference>
<accession>A0A9X2RIA7</accession>
<dbReference type="Proteomes" id="UP001139125">
    <property type="component" value="Unassembled WGS sequence"/>
</dbReference>
<dbReference type="SMART" id="SM00448">
    <property type="entry name" value="REC"/>
    <property type="match status" value="1"/>
</dbReference>
<dbReference type="EMBL" id="JANDBC010000003">
    <property type="protein sequence ID" value="MCP9292694.1"/>
    <property type="molecule type" value="Genomic_DNA"/>
</dbReference>
<reference evidence="4" key="1">
    <citation type="submission" date="2022-06" db="EMBL/GenBank/DDBJ databases">
        <title>Gracilimonas sp. CAU 1638 isolated from sea sediment.</title>
        <authorList>
            <person name="Kim W."/>
        </authorList>
    </citation>
    <scope>NUCLEOTIDE SEQUENCE</scope>
    <source>
        <strain evidence="4">CAU 1638</strain>
    </source>
</reference>
<keyword evidence="5" id="KW-1185">Reference proteome</keyword>
<dbReference type="PANTHER" id="PTHR44591">
    <property type="entry name" value="STRESS RESPONSE REGULATOR PROTEIN 1"/>
    <property type="match status" value="1"/>
</dbReference>
<dbReference type="Pfam" id="PF00072">
    <property type="entry name" value="Response_reg"/>
    <property type="match status" value="1"/>
</dbReference>
<dbReference type="GO" id="GO:0000160">
    <property type="term" value="P:phosphorelay signal transduction system"/>
    <property type="evidence" value="ECO:0007669"/>
    <property type="project" value="InterPro"/>
</dbReference>
<evidence type="ECO:0000256" key="2">
    <source>
        <dbReference type="PROSITE-ProRule" id="PRU00169"/>
    </source>
</evidence>
<dbReference type="AlphaFoldDB" id="A0A9X2RIA7"/>
<comment type="caution">
    <text evidence="4">The sequence shown here is derived from an EMBL/GenBank/DDBJ whole genome shotgun (WGS) entry which is preliminary data.</text>
</comment>
<proteinExistence type="predicted"/>
<organism evidence="4 5">
    <name type="scientific">Gracilimonas sediminicola</name>
    <dbReference type="NCBI Taxonomy" id="2952158"/>
    <lineage>
        <taxon>Bacteria</taxon>
        <taxon>Pseudomonadati</taxon>
        <taxon>Balneolota</taxon>
        <taxon>Balneolia</taxon>
        <taxon>Balneolales</taxon>
        <taxon>Balneolaceae</taxon>
        <taxon>Gracilimonas</taxon>
    </lineage>
</organism>
<evidence type="ECO:0000313" key="4">
    <source>
        <dbReference type="EMBL" id="MCP9292694.1"/>
    </source>
</evidence>
<sequence length="124" mass="14241">MMSSKPVILYIDDEHINLFLFGRLMDKYFEVLTASSGPEGLRKLDEHPEIKVVITDLRMPKMDGLEFVEKAKSKFNDRPYLILSGFEKSDEVKEAIDEGLVQEYIQKPYSSEVVANRILESIPS</sequence>
<dbReference type="InterPro" id="IPR011006">
    <property type="entry name" value="CheY-like_superfamily"/>
</dbReference>
<dbReference type="Gene3D" id="3.40.50.2300">
    <property type="match status" value="1"/>
</dbReference>